<feature type="region of interest" description="Disordered" evidence="1">
    <location>
        <begin position="658"/>
        <end position="689"/>
    </location>
</feature>
<evidence type="ECO:0000313" key="3">
    <source>
        <dbReference type="Proteomes" id="UP000027265"/>
    </source>
</evidence>
<dbReference type="Proteomes" id="UP000027265">
    <property type="component" value="Unassembled WGS sequence"/>
</dbReference>
<feature type="compositionally biased region" description="Basic and acidic residues" evidence="1">
    <location>
        <begin position="869"/>
        <end position="881"/>
    </location>
</feature>
<proteinExistence type="predicted"/>
<dbReference type="EMBL" id="KL197713">
    <property type="protein sequence ID" value="KDQ61174.1"/>
    <property type="molecule type" value="Genomic_DNA"/>
</dbReference>
<gene>
    <name evidence="2" type="ORF">JAAARDRAFT_191281</name>
</gene>
<accession>A0A067Q2H2</accession>
<feature type="compositionally biased region" description="Basic and acidic residues" evidence="1">
    <location>
        <begin position="923"/>
        <end position="939"/>
    </location>
</feature>
<feature type="region of interest" description="Disordered" evidence="1">
    <location>
        <begin position="1"/>
        <end position="43"/>
    </location>
</feature>
<protein>
    <submittedName>
        <fullName evidence="2">Uncharacterized protein</fullName>
    </submittedName>
</protein>
<feature type="compositionally biased region" description="Polar residues" evidence="1">
    <location>
        <begin position="882"/>
        <end position="900"/>
    </location>
</feature>
<dbReference type="AlphaFoldDB" id="A0A067Q2H2"/>
<feature type="compositionally biased region" description="Basic and acidic residues" evidence="1">
    <location>
        <begin position="31"/>
        <end position="43"/>
    </location>
</feature>
<organism evidence="2 3">
    <name type="scientific">Jaapia argillacea MUCL 33604</name>
    <dbReference type="NCBI Taxonomy" id="933084"/>
    <lineage>
        <taxon>Eukaryota</taxon>
        <taxon>Fungi</taxon>
        <taxon>Dikarya</taxon>
        <taxon>Basidiomycota</taxon>
        <taxon>Agaricomycotina</taxon>
        <taxon>Agaricomycetes</taxon>
        <taxon>Agaricomycetidae</taxon>
        <taxon>Jaapiales</taxon>
        <taxon>Jaapiaceae</taxon>
        <taxon>Jaapia</taxon>
    </lineage>
</organism>
<evidence type="ECO:0000313" key="2">
    <source>
        <dbReference type="EMBL" id="KDQ61174.1"/>
    </source>
</evidence>
<name>A0A067Q2H2_9AGAM</name>
<feature type="compositionally biased region" description="Polar residues" evidence="1">
    <location>
        <begin position="940"/>
        <end position="949"/>
    </location>
</feature>
<feature type="compositionally biased region" description="Pro residues" evidence="1">
    <location>
        <begin position="10"/>
        <end position="25"/>
    </location>
</feature>
<feature type="region of interest" description="Disordered" evidence="1">
    <location>
        <begin position="488"/>
        <end position="507"/>
    </location>
</feature>
<feature type="region of interest" description="Disordered" evidence="1">
    <location>
        <begin position="869"/>
        <end position="900"/>
    </location>
</feature>
<reference evidence="3" key="1">
    <citation type="journal article" date="2014" name="Proc. Natl. Acad. Sci. U.S.A.">
        <title>Extensive sampling of basidiomycete genomes demonstrates inadequacy of the white-rot/brown-rot paradigm for wood decay fungi.</title>
        <authorList>
            <person name="Riley R."/>
            <person name="Salamov A.A."/>
            <person name="Brown D.W."/>
            <person name="Nagy L.G."/>
            <person name="Floudas D."/>
            <person name="Held B.W."/>
            <person name="Levasseur A."/>
            <person name="Lombard V."/>
            <person name="Morin E."/>
            <person name="Otillar R."/>
            <person name="Lindquist E.A."/>
            <person name="Sun H."/>
            <person name="LaButti K.M."/>
            <person name="Schmutz J."/>
            <person name="Jabbour D."/>
            <person name="Luo H."/>
            <person name="Baker S.E."/>
            <person name="Pisabarro A.G."/>
            <person name="Walton J.D."/>
            <person name="Blanchette R.A."/>
            <person name="Henrissat B."/>
            <person name="Martin F."/>
            <person name="Cullen D."/>
            <person name="Hibbett D.S."/>
            <person name="Grigoriev I.V."/>
        </authorList>
    </citation>
    <scope>NUCLEOTIDE SEQUENCE [LARGE SCALE GENOMIC DNA]</scope>
    <source>
        <strain evidence="3">MUCL 33604</strain>
    </source>
</reference>
<keyword evidence="3" id="KW-1185">Reference proteome</keyword>
<evidence type="ECO:0000256" key="1">
    <source>
        <dbReference type="SAM" id="MobiDB-lite"/>
    </source>
</evidence>
<feature type="region of interest" description="Disordered" evidence="1">
    <location>
        <begin position="164"/>
        <end position="196"/>
    </location>
</feature>
<sequence>MHNHHFTPITPTPPLHQPSDLPPTQPIRSFNESRQRFAQRSEKWRKAKKSWEARMEWKHPPSLPLSSRNIALSRCIASIRRQHEHEHDREYVMLQRRKRGLDEPSFDEGMFDLHDFGPPTVRRRTALFGQRAWPDDDYIRWFESQSIQPKVQVESQSLVLQAANVPPAPGSRSSGAGSYHPKQHHPPTRPVRSFTESRQRFAQRMDLWRKSIKKLLESHQDWNYPHSRPASSRNAAMSRFIDSVQRHLELLDDGEFAELGERRRRPRVDEPIIVGGVLDLHEFGPPTVRRRTTLSYQRSWQQIEVNIAPPIHQGDTPSRQPVATHDLIDDMPELILPPPMIPFDNAETLNSVAEESRVSSPDANAYVPSDDYLDDQATVTTSELDDEESMVVVEDIEPVACPTTAFTTMPEEDAPLDLSTDSVLEVECILADNLDEDSQDFSAFSPLPSFCDVSAASPMEEDDASWESFIDAPPKVADVPLFLPEDDDDDDDMETLSQEPSLYDVPGSLTLGEASPLTVASDHGENCLPMLDTVSCITPDVDLDRSIDVGSPSPQILPDLIIDPSPLDDDSDDLLASMDRGIFGPSDEVEKGNSSDIEVHWSNSSIEVVGEEDSTYPSSDNSGFGVPNLLVDNSGQDTRDDATLDPLASIYNVMSSLTLREDSPDESTDSRLKGKQLDQGPDNPIAFNPLHNSTEVLEESLGDSFGPPSLLLELSPVSSGAILQTPVIHDPVSNAGFLDGIEHMFALMAMGGASEATSPASEQQGEALDTTSLGEVNGSTDISIADIADDEVIPSATSSMGNMSVASHLDLEGSDRSLELGITSPCDDGVPFPTLRPSISTSAEMDIAYDLTNDDRSPKFISGVDLRSHLEDDGRPTHDGGHSSTTSMQPGTWRAESSVTESEPAACIHDSASVGFTEGTHVGREEDHELAGSSRERPSTRSLQDITNLPPTTPRRAPPAEVDTFLQSILDGFQKDDEAIDVEQ</sequence>
<dbReference type="InParanoid" id="A0A067Q2H2"/>
<dbReference type="HOGENOM" id="CLU_006104_0_0_1"/>
<feature type="region of interest" description="Disordered" evidence="1">
    <location>
        <begin position="923"/>
        <end position="960"/>
    </location>
</feature>